<sequence>MAQDWLVTDAFQGKDRDTKQVTVKEFNGNQFHVYMVKVQNQPVDGWMQILKKPGNAVNKGDYLYGDVIKNQWGKAQFKKAQKPFGHQAPQQQSTTDDAKYKALEGRVTALEAKFDNLARFQGNVANDPGESAPDLTNLDY</sequence>
<protein>
    <submittedName>
        <fullName evidence="1">Uncharacterized protein</fullName>
    </submittedName>
</protein>
<proteinExistence type="predicted"/>
<reference evidence="1" key="1">
    <citation type="journal article" date="2021" name="Proc. Natl. Acad. Sci. U.S.A.">
        <title>A Catalog of Tens of Thousands of Viruses from Human Metagenomes Reveals Hidden Associations with Chronic Diseases.</title>
        <authorList>
            <person name="Tisza M.J."/>
            <person name="Buck C.B."/>
        </authorList>
    </citation>
    <scope>NUCLEOTIDE SEQUENCE</scope>
    <source>
        <strain evidence="1">CtdDI2</strain>
    </source>
</reference>
<organism evidence="1">
    <name type="scientific">Podoviridae sp. ctdDI2</name>
    <dbReference type="NCBI Taxonomy" id="2826567"/>
    <lineage>
        <taxon>Viruses</taxon>
        <taxon>Duplodnaviria</taxon>
        <taxon>Heunggongvirae</taxon>
        <taxon>Uroviricota</taxon>
        <taxon>Caudoviricetes</taxon>
    </lineage>
</organism>
<name>A0A8S5NQX7_9CAUD</name>
<accession>A0A8S5NQX7</accession>
<evidence type="ECO:0000313" key="1">
    <source>
        <dbReference type="EMBL" id="DAD96796.1"/>
    </source>
</evidence>
<dbReference type="EMBL" id="BK015224">
    <property type="protein sequence ID" value="DAD96796.1"/>
    <property type="molecule type" value="Genomic_DNA"/>
</dbReference>